<evidence type="ECO:0000313" key="3">
    <source>
        <dbReference type="Proteomes" id="UP001141950"/>
    </source>
</evidence>
<keyword evidence="1" id="KW-0812">Transmembrane</keyword>
<name>A0A9X2SBF9_9BACL</name>
<dbReference type="Pfam" id="PF12679">
    <property type="entry name" value="ABC2_membrane_2"/>
    <property type="match status" value="1"/>
</dbReference>
<organism evidence="2 3">
    <name type="scientific">Paenibacillus soyae</name>
    <dbReference type="NCBI Taxonomy" id="2969249"/>
    <lineage>
        <taxon>Bacteria</taxon>
        <taxon>Bacillati</taxon>
        <taxon>Bacillota</taxon>
        <taxon>Bacilli</taxon>
        <taxon>Bacillales</taxon>
        <taxon>Paenibacillaceae</taxon>
        <taxon>Paenibacillus</taxon>
    </lineage>
</organism>
<dbReference type="GO" id="GO:0005886">
    <property type="term" value="C:plasma membrane"/>
    <property type="evidence" value="ECO:0007669"/>
    <property type="project" value="UniProtKB-SubCell"/>
</dbReference>
<dbReference type="EMBL" id="JANIPJ010000030">
    <property type="protein sequence ID" value="MCR2807634.1"/>
    <property type="molecule type" value="Genomic_DNA"/>
</dbReference>
<keyword evidence="1" id="KW-1133">Transmembrane helix</keyword>
<keyword evidence="1" id="KW-0472">Membrane</keyword>
<dbReference type="AlphaFoldDB" id="A0A9X2SBF9"/>
<gene>
    <name evidence="2" type="ORF">NQZ67_27465</name>
</gene>
<keyword evidence="3" id="KW-1185">Reference proteome</keyword>
<evidence type="ECO:0000256" key="1">
    <source>
        <dbReference type="SAM" id="Phobius"/>
    </source>
</evidence>
<comment type="caution">
    <text evidence="2">The sequence shown here is derived from an EMBL/GenBank/DDBJ whole genome shotgun (WGS) entry which is preliminary data.</text>
</comment>
<proteinExistence type="predicted"/>
<dbReference type="GO" id="GO:0140359">
    <property type="term" value="F:ABC-type transporter activity"/>
    <property type="evidence" value="ECO:0007669"/>
    <property type="project" value="InterPro"/>
</dbReference>
<reference evidence="2" key="1">
    <citation type="submission" date="2022-08" db="EMBL/GenBank/DDBJ databases">
        <title>The genomic sequence of strain Paenibacillus sp. SCIV0701.</title>
        <authorList>
            <person name="Zhao H."/>
        </authorList>
    </citation>
    <scope>NUCLEOTIDE SEQUENCE</scope>
    <source>
        <strain evidence="2">SCIV0701</strain>
    </source>
</reference>
<feature type="transmembrane region" description="Helical" evidence="1">
    <location>
        <begin position="188"/>
        <end position="207"/>
    </location>
</feature>
<evidence type="ECO:0000313" key="2">
    <source>
        <dbReference type="EMBL" id="MCR2807634.1"/>
    </source>
</evidence>
<feature type="transmembrane region" description="Helical" evidence="1">
    <location>
        <begin position="238"/>
        <end position="258"/>
    </location>
</feature>
<protein>
    <submittedName>
        <fullName evidence="2">ABC transporter permease</fullName>
    </submittedName>
</protein>
<feature type="transmembrane region" description="Helical" evidence="1">
    <location>
        <begin position="122"/>
        <end position="144"/>
    </location>
</feature>
<dbReference type="RefSeq" id="WP_257452268.1">
    <property type="nucleotide sequence ID" value="NZ_JANIPJ010000030.1"/>
</dbReference>
<feature type="transmembrane region" description="Helical" evidence="1">
    <location>
        <begin position="156"/>
        <end position="181"/>
    </location>
</feature>
<dbReference type="Proteomes" id="UP001141950">
    <property type="component" value="Unassembled WGS sequence"/>
</dbReference>
<sequence>MNMFAHELRMNRKSALLWAVALAGVACLFMAMYPTFAEESESFKEVLRSMPEEMLAAFGLQIDAIASLLGFYSYVFLYISLCGAIQAFHLGASMISAETRAKTADFLLTKPVTRGAVLRSKLLSALTILVATNAVYFGVSAAMASFVKRETFSLSAFALINVSLLLTQLIFLMLGFALALLLPRLKTVLPLSLGVVFALFMLSAIGASTGDGKLRYLTPFQYFDRAYIVRHESYEPEFLAAGAAVIAVCALFGAIRYLKRDVHVG</sequence>
<accession>A0A9X2SBF9</accession>